<keyword evidence="1" id="KW-0233">DNA recombination</keyword>
<dbReference type="InterPro" id="IPR011010">
    <property type="entry name" value="DNA_brk_join_enz"/>
</dbReference>
<dbReference type="InterPro" id="IPR002104">
    <property type="entry name" value="Integrase_catalytic"/>
</dbReference>
<dbReference type="RefSeq" id="WP_138673774.1">
    <property type="nucleotide sequence ID" value="NZ_VCKY01000352.1"/>
</dbReference>
<sequence length="566" mass="64009">MPPHGGGQQQGGKLCRGHWTRWKRAQRREPELIFEQWLATCATSFTDELGDAGKCVVTSCDIAPCGSAGLCHSHYGKWRRFIRAGGTDDAPTWARQQMQRLSGAQFSLIGLNELVRDEVLHCLQAREAHGGKIEPGSIKRVIREIERLGISTLTRADMNALEKAVGKTDNCIFLVREMAVIIGRAIDRFRGVDPTSRLEWDLVAVGLRSPVSRTGRRQQRGSKNFAEIRQAWLREVVMEWARATNPDSRTLNRWFRAAKIASRALELRPHGGHNPAALNYADMTAIYHAFKNLTGDSGEHYRAKYRQIMFSHFHVLLDFGRAAGLMDAVPGAFARNSHHRIPNVEENEDEIGKAIPETVIRQLDAHIDDLGRGLPYGRLAEDDVRAMCRMIYVILRDTGRRPLEVAALTRDCVEVIDGEYSLIYDNRKARRLRRRLPITQDLARQILDWRQQVTRLPIPAISRDWLFPAISDSNGTPHLYPPTISRIVRQWADAIPRLDSEVPGPDGRPLPFDRALIFPYGFRHAYAQRHADAGVPLDVLRDLMDHKNAQVTQGQSRSPPNASARR</sequence>
<keyword evidence="4" id="KW-1185">Reference proteome</keyword>
<accession>A0A5S4EW72</accession>
<dbReference type="Gene3D" id="1.10.443.10">
    <property type="entry name" value="Intergrase catalytic core"/>
    <property type="match status" value="1"/>
</dbReference>
<dbReference type="Pfam" id="PF00589">
    <property type="entry name" value="Phage_integrase"/>
    <property type="match status" value="1"/>
</dbReference>
<dbReference type="SUPFAM" id="SSF56349">
    <property type="entry name" value="DNA breaking-rejoining enzymes"/>
    <property type="match status" value="1"/>
</dbReference>
<dbReference type="OrthoDB" id="3522542at2"/>
<evidence type="ECO:0000259" key="2">
    <source>
        <dbReference type="PROSITE" id="PS51898"/>
    </source>
</evidence>
<feature type="domain" description="Tyr recombinase" evidence="2">
    <location>
        <begin position="358"/>
        <end position="566"/>
    </location>
</feature>
<organism evidence="3 4">
    <name type="scientific">Nonomuraea turkmeniaca</name>
    <dbReference type="NCBI Taxonomy" id="103838"/>
    <lineage>
        <taxon>Bacteria</taxon>
        <taxon>Bacillati</taxon>
        <taxon>Actinomycetota</taxon>
        <taxon>Actinomycetes</taxon>
        <taxon>Streptosporangiales</taxon>
        <taxon>Streptosporangiaceae</taxon>
        <taxon>Nonomuraea</taxon>
    </lineage>
</organism>
<evidence type="ECO:0000256" key="1">
    <source>
        <dbReference type="ARBA" id="ARBA00023172"/>
    </source>
</evidence>
<comment type="caution">
    <text evidence="3">The sequence shown here is derived from an EMBL/GenBank/DDBJ whole genome shotgun (WGS) entry which is preliminary data.</text>
</comment>
<evidence type="ECO:0000313" key="4">
    <source>
        <dbReference type="Proteomes" id="UP000309128"/>
    </source>
</evidence>
<dbReference type="Proteomes" id="UP000309128">
    <property type="component" value="Unassembled WGS sequence"/>
</dbReference>
<gene>
    <name evidence="3" type="ORF">ETD86_50685</name>
</gene>
<dbReference type="EMBL" id="VCKY01000352">
    <property type="protein sequence ID" value="TMR07753.1"/>
    <property type="molecule type" value="Genomic_DNA"/>
</dbReference>
<name>A0A5S4EW72_9ACTN</name>
<dbReference type="AlphaFoldDB" id="A0A5S4EW72"/>
<dbReference type="GO" id="GO:0015074">
    <property type="term" value="P:DNA integration"/>
    <property type="evidence" value="ECO:0007669"/>
    <property type="project" value="InterPro"/>
</dbReference>
<dbReference type="PROSITE" id="PS51898">
    <property type="entry name" value="TYR_RECOMBINASE"/>
    <property type="match status" value="1"/>
</dbReference>
<evidence type="ECO:0000313" key="3">
    <source>
        <dbReference type="EMBL" id="TMR07753.1"/>
    </source>
</evidence>
<proteinExistence type="predicted"/>
<dbReference type="GO" id="GO:0003677">
    <property type="term" value="F:DNA binding"/>
    <property type="evidence" value="ECO:0007669"/>
    <property type="project" value="InterPro"/>
</dbReference>
<dbReference type="GO" id="GO:0006310">
    <property type="term" value="P:DNA recombination"/>
    <property type="evidence" value="ECO:0007669"/>
    <property type="project" value="UniProtKB-KW"/>
</dbReference>
<protein>
    <submittedName>
        <fullName evidence="3">Site-specific integrase</fullName>
    </submittedName>
</protein>
<dbReference type="CDD" id="cd00397">
    <property type="entry name" value="DNA_BRE_C"/>
    <property type="match status" value="1"/>
</dbReference>
<reference evidence="3 4" key="1">
    <citation type="submission" date="2019-05" db="EMBL/GenBank/DDBJ databases">
        <title>Draft genome sequence of Nonomuraea turkmeniaca DSM 43926.</title>
        <authorList>
            <person name="Saricaoglu S."/>
            <person name="Isik K."/>
        </authorList>
    </citation>
    <scope>NUCLEOTIDE SEQUENCE [LARGE SCALE GENOMIC DNA]</scope>
    <source>
        <strain evidence="3 4">DSM 43926</strain>
    </source>
</reference>
<dbReference type="InterPro" id="IPR013762">
    <property type="entry name" value="Integrase-like_cat_sf"/>
</dbReference>